<reference evidence="13 14" key="1">
    <citation type="submission" date="2016-10" db="EMBL/GenBank/DDBJ databases">
        <authorList>
            <person name="de Groot N.N."/>
        </authorList>
    </citation>
    <scope>NUCLEOTIDE SEQUENCE [LARGE SCALE GENOMIC DNA]</scope>
    <source>
        <strain evidence="13 14">DSM 26915</strain>
    </source>
</reference>
<keyword evidence="5" id="KW-1003">Cell membrane</keyword>
<dbReference type="GO" id="GO:0003774">
    <property type="term" value="F:cytoskeletal motor activity"/>
    <property type="evidence" value="ECO:0007669"/>
    <property type="project" value="InterPro"/>
</dbReference>
<evidence type="ECO:0000259" key="12">
    <source>
        <dbReference type="Pfam" id="PF01052"/>
    </source>
</evidence>
<gene>
    <name evidence="13" type="ORF">SAMN04488045_0076</name>
</gene>
<comment type="subcellular location">
    <subcellularLocation>
        <location evidence="1">Bacterial flagellum basal body</location>
    </subcellularLocation>
    <subcellularLocation>
        <location evidence="2">Cell membrane</location>
        <topology evidence="2">Peripheral membrane protein</topology>
    </subcellularLocation>
</comment>
<feature type="domain" description="Flagellar motor switch protein FliN-like C-terminal" evidence="12">
    <location>
        <begin position="255"/>
        <end position="323"/>
    </location>
</feature>
<dbReference type="GO" id="GO:0050918">
    <property type="term" value="P:positive chemotaxis"/>
    <property type="evidence" value="ECO:0007669"/>
    <property type="project" value="TreeGrafter"/>
</dbReference>
<dbReference type="SUPFAM" id="SSF101801">
    <property type="entry name" value="Surface presentation of antigens (SPOA)"/>
    <property type="match status" value="1"/>
</dbReference>
<protein>
    <recommendedName>
        <fullName evidence="4 11">Flagellar motor switch protein FliM</fullName>
    </recommendedName>
</protein>
<dbReference type="Gene3D" id="3.40.1550.10">
    <property type="entry name" value="CheC-like"/>
    <property type="match status" value="1"/>
</dbReference>
<dbReference type="RefSeq" id="WP_103908503.1">
    <property type="nucleotide sequence ID" value="NZ_FNUZ01000001.1"/>
</dbReference>
<keyword evidence="9" id="KW-0975">Bacterial flagellum</keyword>
<dbReference type="NCBIfam" id="TIGR01397">
    <property type="entry name" value="fliM_switch"/>
    <property type="match status" value="1"/>
</dbReference>
<evidence type="ECO:0000256" key="11">
    <source>
        <dbReference type="NCBIfam" id="TIGR01397"/>
    </source>
</evidence>
<evidence type="ECO:0000256" key="9">
    <source>
        <dbReference type="ARBA" id="ARBA00023143"/>
    </source>
</evidence>
<name>A0A1H5S2A8_9RHOB</name>
<comment type="similarity">
    <text evidence="3">Belongs to the FliM family.</text>
</comment>
<keyword evidence="13" id="KW-0969">Cilium</keyword>
<sequence>MGSQPKPHKLSTNEVAALVDGLKNFDLDAFGAEAGPDVKPYVFGSDDLSLLGDYYGLRMINERFCRLARSVFLPFLRMHPRISSFPPEVKAFDSVCDELDNFTSLTISRIDELRGTQMIVLPPEFVSLLTDAYYGGRVAYLDSRRQEFTATENRVIEIVTDGLNRALELAWRDLTPLSFTVQNREENLQFATFVDAEEMVVRCSFIIQLPEADPANVELLYALQALKPLASQLRSRMQSDQVTEDESWKERLERAVMSVPLSVSARLAEPTVSLTALENVTSGTIVPVDLSPAPKLYVEGRPYFDAEVGDVAGRAALNLTRRLNK</sequence>
<evidence type="ECO:0000256" key="2">
    <source>
        <dbReference type="ARBA" id="ARBA00004202"/>
    </source>
</evidence>
<evidence type="ECO:0000256" key="10">
    <source>
        <dbReference type="ARBA" id="ARBA00025044"/>
    </source>
</evidence>
<evidence type="ECO:0000256" key="6">
    <source>
        <dbReference type="ARBA" id="ARBA00022500"/>
    </source>
</evidence>
<keyword evidence="13" id="KW-0966">Cell projection</keyword>
<dbReference type="GO" id="GO:0071978">
    <property type="term" value="P:bacterial-type flagellum-dependent swarming motility"/>
    <property type="evidence" value="ECO:0007669"/>
    <property type="project" value="TreeGrafter"/>
</dbReference>
<dbReference type="InterPro" id="IPR028976">
    <property type="entry name" value="CheC-like_sf"/>
</dbReference>
<evidence type="ECO:0000256" key="5">
    <source>
        <dbReference type="ARBA" id="ARBA00022475"/>
    </source>
</evidence>
<evidence type="ECO:0000256" key="1">
    <source>
        <dbReference type="ARBA" id="ARBA00004117"/>
    </source>
</evidence>
<dbReference type="Gene3D" id="2.30.330.10">
    <property type="entry name" value="SpoA-like"/>
    <property type="match status" value="1"/>
</dbReference>
<dbReference type="GO" id="GO:0009425">
    <property type="term" value="C:bacterial-type flagellum basal body"/>
    <property type="evidence" value="ECO:0007669"/>
    <property type="project" value="UniProtKB-SubCell"/>
</dbReference>
<dbReference type="InterPro" id="IPR036429">
    <property type="entry name" value="SpoA-like_sf"/>
</dbReference>
<evidence type="ECO:0000313" key="13">
    <source>
        <dbReference type="EMBL" id="SEF44620.1"/>
    </source>
</evidence>
<evidence type="ECO:0000256" key="4">
    <source>
        <dbReference type="ARBA" id="ARBA00021898"/>
    </source>
</evidence>
<dbReference type="Pfam" id="PF01052">
    <property type="entry name" value="FliMN_C"/>
    <property type="match status" value="1"/>
</dbReference>
<dbReference type="PANTHER" id="PTHR30034:SF6">
    <property type="entry name" value="YOP PROTEINS TRANSLOCATION PROTEIN Q"/>
    <property type="match status" value="1"/>
</dbReference>
<organism evidence="13 14">
    <name type="scientific">Thalassococcus halodurans</name>
    <dbReference type="NCBI Taxonomy" id="373675"/>
    <lineage>
        <taxon>Bacteria</taxon>
        <taxon>Pseudomonadati</taxon>
        <taxon>Pseudomonadota</taxon>
        <taxon>Alphaproteobacteria</taxon>
        <taxon>Rhodobacterales</taxon>
        <taxon>Roseobacteraceae</taxon>
        <taxon>Thalassococcus</taxon>
    </lineage>
</organism>
<proteinExistence type="inferred from homology"/>
<dbReference type="OrthoDB" id="7421075at2"/>
<keyword evidence="7" id="KW-0283">Flagellar rotation</keyword>
<dbReference type="AlphaFoldDB" id="A0A1H5S2A8"/>
<dbReference type="InterPro" id="IPR001689">
    <property type="entry name" value="Flag_FliM"/>
</dbReference>
<keyword evidence="6" id="KW-0145">Chemotaxis</keyword>
<evidence type="ECO:0000256" key="7">
    <source>
        <dbReference type="ARBA" id="ARBA00022779"/>
    </source>
</evidence>
<keyword evidence="13" id="KW-0282">Flagellum</keyword>
<comment type="function">
    <text evidence="10">FliM is one of three proteins (FliG, FliN, FliM) that forms the rotor-mounted switch complex (C ring), located at the base of the basal body. This complex interacts with the CheY and CheZ chemotaxis proteins, in addition to contacting components of the motor that determine the direction of flagellar rotation.</text>
</comment>
<dbReference type="SUPFAM" id="SSF103039">
    <property type="entry name" value="CheC-like"/>
    <property type="match status" value="1"/>
</dbReference>
<dbReference type="GO" id="GO:0005886">
    <property type="term" value="C:plasma membrane"/>
    <property type="evidence" value="ECO:0007669"/>
    <property type="project" value="UniProtKB-SubCell"/>
</dbReference>
<evidence type="ECO:0000313" key="14">
    <source>
        <dbReference type="Proteomes" id="UP000236752"/>
    </source>
</evidence>
<dbReference type="Pfam" id="PF02154">
    <property type="entry name" value="FliM"/>
    <property type="match status" value="1"/>
</dbReference>
<dbReference type="EMBL" id="FNUZ01000001">
    <property type="protein sequence ID" value="SEF44620.1"/>
    <property type="molecule type" value="Genomic_DNA"/>
</dbReference>
<dbReference type="CDD" id="cd17908">
    <property type="entry name" value="FliM"/>
    <property type="match status" value="1"/>
</dbReference>
<evidence type="ECO:0000256" key="3">
    <source>
        <dbReference type="ARBA" id="ARBA00011049"/>
    </source>
</evidence>
<keyword evidence="14" id="KW-1185">Reference proteome</keyword>
<accession>A0A1H5S2A8</accession>
<dbReference type="Proteomes" id="UP000236752">
    <property type="component" value="Unassembled WGS sequence"/>
</dbReference>
<dbReference type="PANTHER" id="PTHR30034">
    <property type="entry name" value="FLAGELLAR MOTOR SWITCH PROTEIN FLIM"/>
    <property type="match status" value="1"/>
</dbReference>
<keyword evidence="8" id="KW-0472">Membrane</keyword>
<evidence type="ECO:0000256" key="8">
    <source>
        <dbReference type="ARBA" id="ARBA00023136"/>
    </source>
</evidence>
<dbReference type="InterPro" id="IPR001543">
    <property type="entry name" value="FliN-like_C"/>
</dbReference>